<dbReference type="PANTHER" id="PTHR43427:SF6">
    <property type="entry name" value="CHLORIDE CHANNEL PROTEIN CLC-E"/>
    <property type="match status" value="1"/>
</dbReference>
<dbReference type="GO" id="GO:0034707">
    <property type="term" value="C:chloride channel complex"/>
    <property type="evidence" value="ECO:0007669"/>
    <property type="project" value="UniProtKB-KW"/>
</dbReference>
<dbReference type="Proteomes" id="UP000514509">
    <property type="component" value="Chromosome"/>
</dbReference>
<dbReference type="PROSITE" id="PS51371">
    <property type="entry name" value="CBS"/>
    <property type="match status" value="1"/>
</dbReference>
<evidence type="ECO:0000256" key="2">
    <source>
        <dbReference type="ARBA" id="ARBA00022448"/>
    </source>
</evidence>
<dbReference type="CDD" id="cd00400">
    <property type="entry name" value="Voltage_gated_ClC"/>
    <property type="match status" value="1"/>
</dbReference>
<dbReference type="InterPro" id="IPR000644">
    <property type="entry name" value="CBS_dom"/>
</dbReference>
<evidence type="ECO:0000256" key="11">
    <source>
        <dbReference type="SAM" id="Phobius"/>
    </source>
</evidence>
<evidence type="ECO:0000256" key="7">
    <source>
        <dbReference type="ARBA" id="ARBA00023173"/>
    </source>
</evidence>
<dbReference type="Gene3D" id="3.10.580.10">
    <property type="entry name" value="CBS-domain"/>
    <property type="match status" value="1"/>
</dbReference>
<dbReference type="EMBL" id="CP055153">
    <property type="protein sequence ID" value="QMU28798.1"/>
    <property type="molecule type" value="Genomic_DNA"/>
</dbReference>
<dbReference type="InterPro" id="IPR046342">
    <property type="entry name" value="CBS_dom_sf"/>
</dbReference>
<feature type="transmembrane region" description="Helical" evidence="11">
    <location>
        <begin position="242"/>
        <end position="261"/>
    </location>
</feature>
<evidence type="ECO:0000256" key="6">
    <source>
        <dbReference type="ARBA" id="ARBA00023136"/>
    </source>
</evidence>
<dbReference type="InterPro" id="IPR014743">
    <property type="entry name" value="Cl-channel_core"/>
</dbReference>
<feature type="transmembrane region" description="Helical" evidence="11">
    <location>
        <begin position="30"/>
        <end position="53"/>
    </location>
</feature>
<keyword evidence="14" id="KW-1185">Reference proteome</keyword>
<feature type="transmembrane region" description="Helical" evidence="11">
    <location>
        <begin position="73"/>
        <end position="93"/>
    </location>
</feature>
<feature type="transmembrane region" description="Helical" evidence="11">
    <location>
        <begin position="392"/>
        <end position="416"/>
    </location>
</feature>
<dbReference type="InterPro" id="IPR001807">
    <property type="entry name" value="ClC"/>
</dbReference>
<evidence type="ECO:0000256" key="4">
    <source>
        <dbReference type="ARBA" id="ARBA00022989"/>
    </source>
</evidence>
<dbReference type="KEGG" id="add:HUW48_12455"/>
<keyword evidence="8" id="KW-0868">Chloride</keyword>
<sequence>MARRPAYSLGQNFWRYNLIRFQRRFTRPQLLYVFSIIVGLTAGIAAVILKTLVHSIRGILVANNYSIASQYQIYLNFPLIGILLTVLFIRIFLKGKFDRGVASVLKAISQQSGRLEKHKTFTHIITSAITVGFGGSAGLESPIVVTGSAIGSNYGQLPFFPYKDRLVLLACGAAAGIAAAFNAPIAGLLFALEVLLTDVTISAFIPLILASVTGVLCSKIILQEEILFRFRFLQPFDYHNLIFYLLLGLLSGVISLYYAFVTLKVESLFHRFGPQRQLVKVLTGGLLLGALIFLFPPLFGEGYESIKDLSQGNMQALFQHTLYEQMHDQELFILIFIGAIALVKVIATSVTLASGGNGGNFAPALFVGAYIGFFLSRLVNLISPFRLPEDNFTVVGMAGILAGVMYAPLTAVFLIAEITQGYDLIIPLMVVSATSYALVRRFELFPMDTRELVRKGQIHTHNRDQNILQSLKLDQLLETDFQTISPEATLREIVTVIATSKRNLFPVVQPENGTLAGILVTDDLKEVMFQPELYDKLIARNLLKAPPALVESNEEMPAIMRKFDQTKAWNLPVVEKGIYLGFISKSNIFTAYRSFLLMLS</sequence>
<feature type="transmembrane region" description="Helical" evidence="11">
    <location>
        <begin position="281"/>
        <end position="299"/>
    </location>
</feature>
<dbReference type="Pfam" id="PF00571">
    <property type="entry name" value="CBS"/>
    <property type="match status" value="1"/>
</dbReference>
<dbReference type="PRINTS" id="PR00762">
    <property type="entry name" value="CLCHANNEL"/>
</dbReference>
<dbReference type="SMART" id="SM00116">
    <property type="entry name" value="CBS"/>
    <property type="match status" value="2"/>
</dbReference>
<feature type="transmembrane region" description="Helical" evidence="11">
    <location>
        <begin position="331"/>
        <end position="355"/>
    </location>
</feature>
<dbReference type="GO" id="GO:0005254">
    <property type="term" value="F:chloride channel activity"/>
    <property type="evidence" value="ECO:0007669"/>
    <property type="project" value="UniProtKB-KW"/>
</dbReference>
<keyword evidence="2" id="KW-0813">Transport</keyword>
<reference evidence="13 14" key="1">
    <citation type="submission" date="2020-08" db="EMBL/GenBank/DDBJ databases">
        <title>Adhaeribacter dokdonensis sp. nov., isolated from the rhizosphere of Elymus tsukushiensis, a plant native to the Dokdo Islands, Republic of Korea.</title>
        <authorList>
            <person name="Ghim S.Y."/>
        </authorList>
    </citation>
    <scope>NUCLEOTIDE SEQUENCE [LARGE SCALE GENOMIC DNA]</scope>
    <source>
        <strain evidence="13 14">KUDC8001</strain>
    </source>
</reference>
<dbReference type="AlphaFoldDB" id="A0A7L7L7M0"/>
<keyword evidence="4 11" id="KW-1133">Transmembrane helix</keyword>
<evidence type="ECO:0000313" key="13">
    <source>
        <dbReference type="EMBL" id="QMU28798.1"/>
    </source>
</evidence>
<evidence type="ECO:0000256" key="1">
    <source>
        <dbReference type="ARBA" id="ARBA00004141"/>
    </source>
</evidence>
<dbReference type="Gene3D" id="1.10.3080.10">
    <property type="entry name" value="Clc chloride channel"/>
    <property type="match status" value="1"/>
</dbReference>
<evidence type="ECO:0000256" key="3">
    <source>
        <dbReference type="ARBA" id="ARBA00022692"/>
    </source>
</evidence>
<dbReference type="Pfam" id="PF00654">
    <property type="entry name" value="Voltage_CLC"/>
    <property type="match status" value="1"/>
</dbReference>
<dbReference type="RefSeq" id="WP_182415980.1">
    <property type="nucleotide sequence ID" value="NZ_CP055153.1"/>
</dbReference>
<evidence type="ECO:0000256" key="10">
    <source>
        <dbReference type="PROSITE-ProRule" id="PRU00703"/>
    </source>
</evidence>
<keyword evidence="9" id="KW-0407">Ion channel</keyword>
<evidence type="ECO:0000313" key="14">
    <source>
        <dbReference type="Proteomes" id="UP000514509"/>
    </source>
</evidence>
<name>A0A7L7L7M0_9BACT</name>
<keyword evidence="10" id="KW-0129">CBS domain</keyword>
<feature type="transmembrane region" description="Helical" evidence="11">
    <location>
        <begin position="361"/>
        <end position="380"/>
    </location>
</feature>
<keyword evidence="7" id="KW-0869">Chloride channel</keyword>
<evidence type="ECO:0000259" key="12">
    <source>
        <dbReference type="PROSITE" id="PS51371"/>
    </source>
</evidence>
<keyword evidence="6 11" id="KW-0472">Membrane</keyword>
<dbReference type="SUPFAM" id="SSF81340">
    <property type="entry name" value="Clc chloride channel"/>
    <property type="match status" value="1"/>
</dbReference>
<dbReference type="InterPro" id="IPR050368">
    <property type="entry name" value="ClC-type_chloride_channel"/>
</dbReference>
<feature type="domain" description="CBS" evidence="12">
    <location>
        <begin position="477"/>
        <end position="536"/>
    </location>
</feature>
<dbReference type="SUPFAM" id="SSF54631">
    <property type="entry name" value="CBS-domain pair"/>
    <property type="match status" value="1"/>
</dbReference>
<evidence type="ECO:0000256" key="5">
    <source>
        <dbReference type="ARBA" id="ARBA00023065"/>
    </source>
</evidence>
<evidence type="ECO:0000256" key="9">
    <source>
        <dbReference type="ARBA" id="ARBA00023303"/>
    </source>
</evidence>
<gene>
    <name evidence="13" type="ORF">HUW48_12455</name>
</gene>
<feature type="transmembrane region" description="Helical" evidence="11">
    <location>
        <begin position="203"/>
        <end position="222"/>
    </location>
</feature>
<feature type="transmembrane region" description="Helical" evidence="11">
    <location>
        <begin position="166"/>
        <end position="191"/>
    </location>
</feature>
<protein>
    <submittedName>
        <fullName evidence="13">Chloride channel protein</fullName>
    </submittedName>
</protein>
<accession>A0A7L7L7M0</accession>
<keyword evidence="3 11" id="KW-0812">Transmembrane</keyword>
<dbReference type="PANTHER" id="PTHR43427">
    <property type="entry name" value="CHLORIDE CHANNEL PROTEIN CLC-E"/>
    <property type="match status" value="1"/>
</dbReference>
<keyword evidence="5" id="KW-0406">Ion transport</keyword>
<comment type="subcellular location">
    <subcellularLocation>
        <location evidence="1">Membrane</location>
        <topology evidence="1">Multi-pass membrane protein</topology>
    </subcellularLocation>
</comment>
<organism evidence="13 14">
    <name type="scientific">Adhaeribacter radiodurans</name>
    <dbReference type="NCBI Taxonomy" id="2745197"/>
    <lineage>
        <taxon>Bacteria</taxon>
        <taxon>Pseudomonadati</taxon>
        <taxon>Bacteroidota</taxon>
        <taxon>Cytophagia</taxon>
        <taxon>Cytophagales</taxon>
        <taxon>Hymenobacteraceae</taxon>
        <taxon>Adhaeribacter</taxon>
    </lineage>
</organism>
<feature type="transmembrane region" description="Helical" evidence="11">
    <location>
        <begin position="422"/>
        <end position="439"/>
    </location>
</feature>
<evidence type="ECO:0000256" key="8">
    <source>
        <dbReference type="ARBA" id="ARBA00023214"/>
    </source>
</evidence>
<proteinExistence type="predicted"/>